<proteinExistence type="predicted"/>
<dbReference type="InterPro" id="IPR036772">
    <property type="entry name" value="SRCR-like_dom_sf"/>
</dbReference>
<dbReference type="Pfam" id="PF00530">
    <property type="entry name" value="SRCR"/>
    <property type="match status" value="3"/>
</dbReference>
<dbReference type="SMART" id="SM00202">
    <property type="entry name" value="SR"/>
    <property type="match status" value="3"/>
</dbReference>
<feature type="disulfide bond" evidence="3">
    <location>
        <begin position="321"/>
        <end position="331"/>
    </location>
</feature>
<evidence type="ECO:0000256" key="2">
    <source>
        <dbReference type="ARBA" id="ARBA00023157"/>
    </source>
</evidence>
<dbReference type="PROSITE" id="PS00420">
    <property type="entry name" value="SRCR_1"/>
    <property type="match status" value="2"/>
</dbReference>
<dbReference type="PROSITE" id="PS50287">
    <property type="entry name" value="SRCR_2"/>
    <property type="match status" value="3"/>
</dbReference>
<keyword evidence="1 4" id="KW-0732">Signal</keyword>
<dbReference type="PRINTS" id="PR00258">
    <property type="entry name" value="SPERACTRCPTR"/>
</dbReference>
<keyword evidence="7" id="KW-1185">Reference proteome</keyword>
<feature type="disulfide bond" evidence="3">
    <location>
        <begin position="97"/>
        <end position="107"/>
    </location>
</feature>
<name>A0A7M7P0M8_STRPU</name>
<reference evidence="7" key="1">
    <citation type="submission" date="2015-02" db="EMBL/GenBank/DDBJ databases">
        <title>Genome sequencing for Strongylocentrotus purpuratus.</title>
        <authorList>
            <person name="Murali S."/>
            <person name="Liu Y."/>
            <person name="Vee V."/>
            <person name="English A."/>
            <person name="Wang M."/>
            <person name="Skinner E."/>
            <person name="Han Y."/>
            <person name="Muzny D.M."/>
            <person name="Worley K.C."/>
            <person name="Gibbs R.A."/>
        </authorList>
    </citation>
    <scope>NUCLEOTIDE SEQUENCE</scope>
</reference>
<reference evidence="6" key="2">
    <citation type="submission" date="2021-01" db="UniProtKB">
        <authorList>
            <consortium name="EnsemblMetazoa"/>
        </authorList>
    </citation>
    <scope>IDENTIFICATION</scope>
</reference>
<dbReference type="Proteomes" id="UP000007110">
    <property type="component" value="Unassembled WGS sequence"/>
</dbReference>
<evidence type="ECO:0000259" key="5">
    <source>
        <dbReference type="PROSITE" id="PS50287"/>
    </source>
</evidence>
<feature type="disulfide bond" evidence="3">
    <location>
        <begin position="212"/>
        <end position="222"/>
    </location>
</feature>
<dbReference type="EnsemblMetazoa" id="XM_030988674">
    <property type="protein sequence ID" value="XP_030844534"/>
    <property type="gene ID" value="LOC587388"/>
</dbReference>
<comment type="caution">
    <text evidence="3">Lacks conserved residue(s) required for the propagation of feature annotation.</text>
</comment>
<evidence type="ECO:0000256" key="3">
    <source>
        <dbReference type="PROSITE-ProRule" id="PRU00196"/>
    </source>
</evidence>
<dbReference type="RefSeq" id="XP_030844534.1">
    <property type="nucleotide sequence ID" value="XM_030988674.1"/>
</dbReference>
<feature type="domain" description="SRCR" evidence="5">
    <location>
        <begin position="245"/>
        <end position="352"/>
    </location>
</feature>
<evidence type="ECO:0000256" key="4">
    <source>
        <dbReference type="SAM" id="SignalP"/>
    </source>
</evidence>
<dbReference type="GeneID" id="587388"/>
<evidence type="ECO:0000313" key="7">
    <source>
        <dbReference type="Proteomes" id="UP000007110"/>
    </source>
</evidence>
<dbReference type="FunFam" id="3.10.250.10:FF:000050">
    <property type="entry name" value="Uncharacterized protein"/>
    <property type="match status" value="1"/>
</dbReference>
<dbReference type="SUPFAM" id="SSF56487">
    <property type="entry name" value="SRCR-like"/>
    <property type="match status" value="3"/>
</dbReference>
<evidence type="ECO:0000313" key="6">
    <source>
        <dbReference type="EnsemblMetazoa" id="XP_030844534"/>
    </source>
</evidence>
<keyword evidence="2 3" id="KW-1015">Disulfide bond</keyword>
<organism evidence="6 7">
    <name type="scientific">Strongylocentrotus purpuratus</name>
    <name type="common">Purple sea urchin</name>
    <dbReference type="NCBI Taxonomy" id="7668"/>
    <lineage>
        <taxon>Eukaryota</taxon>
        <taxon>Metazoa</taxon>
        <taxon>Echinodermata</taxon>
        <taxon>Eleutherozoa</taxon>
        <taxon>Echinozoa</taxon>
        <taxon>Echinoidea</taxon>
        <taxon>Euechinoidea</taxon>
        <taxon>Echinacea</taxon>
        <taxon>Camarodonta</taxon>
        <taxon>Echinidea</taxon>
        <taxon>Strongylocentrotidae</taxon>
        <taxon>Strongylocentrotus</taxon>
    </lineage>
</organism>
<dbReference type="GO" id="GO:0016020">
    <property type="term" value="C:membrane"/>
    <property type="evidence" value="ECO:0007669"/>
    <property type="project" value="InterPro"/>
</dbReference>
<protein>
    <recommendedName>
        <fullName evidence="5">SRCR domain-containing protein</fullName>
    </recommendedName>
</protein>
<dbReference type="AlphaFoldDB" id="A0A7M7P0M8"/>
<feature type="chain" id="PRO_5029682969" description="SRCR domain-containing protein" evidence="4">
    <location>
        <begin position="20"/>
        <end position="428"/>
    </location>
</feature>
<accession>A0A7M7P0M8</accession>
<evidence type="ECO:0000256" key="1">
    <source>
        <dbReference type="ARBA" id="ARBA00022729"/>
    </source>
</evidence>
<sequence>MMEGYTILSLLLCLGVASAYSNYDVRLAGTGSNAANGRVEMFYDGAWGTVCNDYWGMNDASVVCKQLGFSEGASAAIRSPSPFGAGSGRVLLSTVACTGRENLLYDCNAKKLDAAVNCDHNRDAAVRCRGTQTAVYREGALRLAGSGSSANQGRVEVYANKQWGTVCDDYWGQNDANVVCRQLGFIGASGFKRKAETFGQGTGAILLDNVNCVGNEASIVDCPMNDIGDEDCTHSEDAGVICRAIRVAGAKKIEGLGWGIVEVYRDGQWGTVCGVGFTEMDTNVACRQLGFPTPSSYYFRHDQMKFFGAGTGPISLTGVTCQGDEASIMDCDLSSTAMAACTHAVDAEVLCKPATRKREGEDMETIHKIQEQLSAAEVSVAQEEKKDVLQADLTIAAAPVSDGKNDEDLKEKDVLQALSDLLAELKDK</sequence>
<dbReference type="InterPro" id="IPR001190">
    <property type="entry name" value="SRCR"/>
</dbReference>
<dbReference type="FunFam" id="3.10.250.10:FF:000001">
    <property type="entry name" value="Lysyl oxidase 4 isoform X1"/>
    <property type="match status" value="2"/>
</dbReference>
<feature type="domain" description="SRCR" evidence="5">
    <location>
        <begin position="141"/>
        <end position="243"/>
    </location>
</feature>
<feature type="domain" description="SRCR" evidence="5">
    <location>
        <begin position="25"/>
        <end position="129"/>
    </location>
</feature>
<dbReference type="PANTHER" id="PTHR48071">
    <property type="entry name" value="SRCR DOMAIN-CONTAINING PROTEIN"/>
    <property type="match status" value="1"/>
</dbReference>
<feature type="signal peptide" evidence="4">
    <location>
        <begin position="1"/>
        <end position="19"/>
    </location>
</feature>
<dbReference type="Gene3D" id="3.10.250.10">
    <property type="entry name" value="SRCR-like domain"/>
    <property type="match status" value="3"/>
</dbReference>
<dbReference type="PANTHER" id="PTHR48071:SF18">
    <property type="entry name" value="DELETED IN MALIGNANT BRAIN TUMORS 1 PROTEIN-RELATED"/>
    <property type="match status" value="1"/>
</dbReference>